<dbReference type="PANTHER" id="PTHR31340:SF3">
    <property type="entry name" value="MITOCHONDRIAL GENOME MAINTENANCE EXONUCLEASE 1"/>
    <property type="match status" value="1"/>
</dbReference>
<gene>
    <name evidence="1" type="ORF">PI95_032305</name>
</gene>
<proteinExistence type="predicted"/>
<dbReference type="AlphaFoldDB" id="A0A846HHQ5"/>
<evidence type="ECO:0000313" key="2">
    <source>
        <dbReference type="Proteomes" id="UP000031549"/>
    </source>
</evidence>
<evidence type="ECO:0008006" key="3">
    <source>
        <dbReference type="Google" id="ProtNLM"/>
    </source>
</evidence>
<dbReference type="Proteomes" id="UP000031549">
    <property type="component" value="Unassembled WGS sequence"/>
</dbReference>
<comment type="caution">
    <text evidence="1">The sequence shown here is derived from an EMBL/GenBank/DDBJ whole genome shotgun (WGS) entry which is preliminary data.</text>
</comment>
<dbReference type="EMBL" id="JTCM02000150">
    <property type="protein sequence ID" value="NEU77057.1"/>
    <property type="molecule type" value="Genomic_DNA"/>
</dbReference>
<organism evidence="1 2">
    <name type="scientific">Hassallia byssoidea VB512170</name>
    <dbReference type="NCBI Taxonomy" id="1304833"/>
    <lineage>
        <taxon>Bacteria</taxon>
        <taxon>Bacillati</taxon>
        <taxon>Cyanobacteriota</taxon>
        <taxon>Cyanophyceae</taxon>
        <taxon>Nostocales</taxon>
        <taxon>Tolypothrichaceae</taxon>
        <taxon>Hassallia</taxon>
    </lineage>
</organism>
<dbReference type="PANTHER" id="PTHR31340">
    <property type="entry name" value="MITOCHONDRIAL GENOME MAINTENANCE EXONUCLEASE 1"/>
    <property type="match status" value="1"/>
</dbReference>
<evidence type="ECO:0000313" key="1">
    <source>
        <dbReference type="EMBL" id="NEU77057.1"/>
    </source>
</evidence>
<sequence length="250" mass="28964">MPKTNQENRFDESSIPFAQKPEEDKQLEFCLQRPIWVNGQCFYEDEFDGKLRPAIGTVFNATWSKKGTAAPSQRQNLDKRESEWIVHRNRTEGASFHKLMEQHFNKEPLSHYCDRVKAYRRSVQPVLEKIGAVHLVEKVVPWRGILPYAAKLDFMGEYDGSLHVIEWTSSTQAVSELTFLGNKLEQVTAQVKAVRDFYNLEISHALIIVAHPYGDATVFTLELEDLANCWKNQLLSRLKRFYEQQMLIAS</sequence>
<name>A0A846HHQ5_9CYAN</name>
<dbReference type="GO" id="GO:0008297">
    <property type="term" value="F:single-stranded DNA exodeoxyribonuclease activity"/>
    <property type="evidence" value="ECO:0007669"/>
    <property type="project" value="TreeGrafter"/>
</dbReference>
<keyword evidence="2" id="KW-1185">Reference proteome</keyword>
<protein>
    <recommendedName>
        <fullName evidence="3">PD-(D/E)XK endonuclease-like domain-containing protein</fullName>
    </recommendedName>
</protein>
<dbReference type="RefSeq" id="WP_039752256.1">
    <property type="nucleotide sequence ID" value="NZ_JTCM02000150.1"/>
</dbReference>
<accession>A0A846HHQ5</accession>
<reference evidence="1 2" key="1">
    <citation type="journal article" date="2015" name="Genome Announc.">
        <title>Draft Genome Sequence of Cyanobacterium Hassallia byssoidea Strain VB512170, Isolated from Monuments in India.</title>
        <authorList>
            <person name="Singh D."/>
            <person name="Chandrababunaidu M.M."/>
            <person name="Panda A."/>
            <person name="Sen D."/>
            <person name="Bhattacharyya S."/>
            <person name="Adhikary S.P."/>
            <person name="Tripathy S."/>
        </authorList>
    </citation>
    <scope>NUCLEOTIDE SEQUENCE [LARGE SCALE GENOMIC DNA]</scope>
    <source>
        <strain evidence="1 2">VB512170</strain>
    </source>
</reference>